<gene>
    <name evidence="2" type="ORF">SAMN05421872_111113</name>
</gene>
<dbReference type="InterPro" id="IPR052514">
    <property type="entry name" value="SAM-dependent_MTase"/>
</dbReference>
<organism evidence="2 3">
    <name type="scientific">Nocardioides lianchengensis</name>
    <dbReference type="NCBI Taxonomy" id="1045774"/>
    <lineage>
        <taxon>Bacteria</taxon>
        <taxon>Bacillati</taxon>
        <taxon>Actinomycetota</taxon>
        <taxon>Actinomycetes</taxon>
        <taxon>Propionibacteriales</taxon>
        <taxon>Nocardioidaceae</taxon>
        <taxon>Nocardioides</taxon>
    </lineage>
</organism>
<keyword evidence="2" id="KW-0489">Methyltransferase</keyword>
<dbReference type="PANTHER" id="PTHR34203:SF15">
    <property type="entry name" value="SLL1173 PROTEIN"/>
    <property type="match status" value="1"/>
</dbReference>
<dbReference type="Pfam" id="PF05050">
    <property type="entry name" value="Methyltransf_21"/>
    <property type="match status" value="1"/>
</dbReference>
<dbReference type="Proteomes" id="UP000199034">
    <property type="component" value="Unassembled WGS sequence"/>
</dbReference>
<keyword evidence="3" id="KW-1185">Reference proteome</keyword>
<dbReference type="OrthoDB" id="4703964at2"/>
<dbReference type="InterPro" id="IPR029063">
    <property type="entry name" value="SAM-dependent_MTases_sf"/>
</dbReference>
<dbReference type="STRING" id="1045774.SAMN05421872_111113"/>
<dbReference type="AlphaFoldDB" id="A0A1G6XWC7"/>
<protein>
    <submittedName>
        <fullName evidence="2">Methyltransferase, FkbM family</fullName>
    </submittedName>
</protein>
<name>A0A1G6XWC7_9ACTN</name>
<dbReference type="EMBL" id="FMZM01000011">
    <property type="protein sequence ID" value="SDD82479.1"/>
    <property type="molecule type" value="Genomic_DNA"/>
</dbReference>
<keyword evidence="2" id="KW-0808">Transferase</keyword>
<evidence type="ECO:0000313" key="3">
    <source>
        <dbReference type="Proteomes" id="UP000199034"/>
    </source>
</evidence>
<evidence type="ECO:0000313" key="2">
    <source>
        <dbReference type="EMBL" id="SDD82479.1"/>
    </source>
</evidence>
<reference evidence="2 3" key="1">
    <citation type="submission" date="2016-10" db="EMBL/GenBank/DDBJ databases">
        <authorList>
            <person name="de Groot N.N."/>
        </authorList>
    </citation>
    <scope>NUCLEOTIDE SEQUENCE [LARGE SCALE GENOMIC DNA]</scope>
    <source>
        <strain evidence="2 3">CGMCC 4.6858</strain>
    </source>
</reference>
<dbReference type="SUPFAM" id="SSF53335">
    <property type="entry name" value="S-adenosyl-L-methionine-dependent methyltransferases"/>
    <property type="match status" value="1"/>
</dbReference>
<dbReference type="InterPro" id="IPR006342">
    <property type="entry name" value="FkbM_mtfrase"/>
</dbReference>
<feature type="domain" description="Methyltransferase FkbM" evidence="1">
    <location>
        <begin position="58"/>
        <end position="199"/>
    </location>
</feature>
<evidence type="ECO:0000259" key="1">
    <source>
        <dbReference type="Pfam" id="PF05050"/>
    </source>
</evidence>
<dbReference type="NCBIfam" id="TIGR01444">
    <property type="entry name" value="fkbM_fam"/>
    <property type="match status" value="1"/>
</dbReference>
<dbReference type="PANTHER" id="PTHR34203">
    <property type="entry name" value="METHYLTRANSFERASE, FKBM FAMILY PROTEIN"/>
    <property type="match status" value="1"/>
</dbReference>
<sequence>MDTLTSDRVVTADGRTLLVDPADPRAADLVASGGDLNPLSLRMWRRALAAVDWDVVVDVGVNYGEMLVRPALPAGARLVGFEPNPVVRELARRTLALNGLDVDLRPQAVGGRSGSARFAVDRTWSGTSSLDTGTYDEPGRWSFLDVEVTTLDEILGEQPGPFCVKVDVEGFEHEVVAGARRSLAAPVPWVLMLEVKHLPVVVLEGLAAEHAVLLLAPGATPAGDRFVRAHPDHLEDLLPSGKVYGQDCLLAGPLAVGPLLSGPLLGGPRRG</sequence>
<accession>A0A1G6XWC7</accession>
<dbReference type="GO" id="GO:0032259">
    <property type="term" value="P:methylation"/>
    <property type="evidence" value="ECO:0007669"/>
    <property type="project" value="UniProtKB-KW"/>
</dbReference>
<dbReference type="GO" id="GO:0008168">
    <property type="term" value="F:methyltransferase activity"/>
    <property type="evidence" value="ECO:0007669"/>
    <property type="project" value="UniProtKB-KW"/>
</dbReference>
<dbReference type="Gene3D" id="3.40.50.150">
    <property type="entry name" value="Vaccinia Virus protein VP39"/>
    <property type="match status" value="1"/>
</dbReference>
<proteinExistence type="predicted"/>
<dbReference type="RefSeq" id="WP_090859853.1">
    <property type="nucleotide sequence ID" value="NZ_FMZM01000011.1"/>
</dbReference>